<dbReference type="Pfam" id="PF08698">
    <property type="entry name" value="Fcf2"/>
    <property type="match status" value="1"/>
</dbReference>
<dbReference type="GO" id="GO:0006396">
    <property type="term" value="P:RNA processing"/>
    <property type="evidence" value="ECO:0007669"/>
    <property type="project" value="TreeGrafter"/>
</dbReference>
<protein>
    <recommendedName>
        <fullName evidence="3">Fcf2 pre-rRNA processing C-terminal domain-containing protein</fullName>
    </recommendedName>
</protein>
<evidence type="ECO:0000313" key="4">
    <source>
        <dbReference type="EMBL" id="KAI8033933.1"/>
    </source>
</evidence>
<proteinExistence type="predicted"/>
<evidence type="ECO:0000256" key="1">
    <source>
        <dbReference type="ARBA" id="ARBA00004604"/>
    </source>
</evidence>
<dbReference type="GO" id="GO:0003723">
    <property type="term" value="F:RNA binding"/>
    <property type="evidence" value="ECO:0007669"/>
    <property type="project" value="TreeGrafter"/>
</dbReference>
<keyword evidence="5" id="KW-1185">Reference proteome</keyword>
<dbReference type="AlphaFoldDB" id="A0A9P9YBK4"/>
<feature type="domain" description="Fcf2 pre-rRNA processing C-terminal" evidence="3">
    <location>
        <begin position="142"/>
        <end position="233"/>
    </location>
</feature>
<evidence type="ECO:0000256" key="2">
    <source>
        <dbReference type="ARBA" id="ARBA00023242"/>
    </source>
</evidence>
<accession>A0A9P9YBK4</accession>
<organism evidence="4 5">
    <name type="scientific">Drosophila gunungcola</name>
    <name type="common">fruit fly</name>
    <dbReference type="NCBI Taxonomy" id="103775"/>
    <lineage>
        <taxon>Eukaryota</taxon>
        <taxon>Metazoa</taxon>
        <taxon>Ecdysozoa</taxon>
        <taxon>Arthropoda</taxon>
        <taxon>Hexapoda</taxon>
        <taxon>Insecta</taxon>
        <taxon>Pterygota</taxon>
        <taxon>Neoptera</taxon>
        <taxon>Endopterygota</taxon>
        <taxon>Diptera</taxon>
        <taxon>Brachycera</taxon>
        <taxon>Muscomorpha</taxon>
        <taxon>Ephydroidea</taxon>
        <taxon>Drosophilidae</taxon>
        <taxon>Drosophila</taxon>
        <taxon>Sophophora</taxon>
    </lineage>
</organism>
<dbReference type="PANTHER" id="PTHR21686:SF12">
    <property type="entry name" value="DEOXYNUCLEOTIDYLTRANSFERASE TERMINAL-INTERACTING PROTEIN 2"/>
    <property type="match status" value="1"/>
</dbReference>
<comment type="caution">
    <text evidence="4">The sequence shown here is derived from an EMBL/GenBank/DDBJ whole genome shotgun (WGS) entry which is preliminary data.</text>
</comment>
<dbReference type="EMBL" id="JAMKOV010000090">
    <property type="protein sequence ID" value="KAI8033933.1"/>
    <property type="molecule type" value="Genomic_DNA"/>
</dbReference>
<keyword evidence="2" id="KW-0539">Nucleus</keyword>
<name>A0A9P9YBK4_9MUSC</name>
<evidence type="ECO:0000313" key="5">
    <source>
        <dbReference type="Proteomes" id="UP001059596"/>
    </source>
</evidence>
<dbReference type="Proteomes" id="UP001059596">
    <property type="component" value="Unassembled WGS sequence"/>
</dbReference>
<dbReference type="GO" id="GO:0005730">
    <property type="term" value="C:nucleolus"/>
    <property type="evidence" value="ECO:0007669"/>
    <property type="project" value="UniProtKB-SubCell"/>
</dbReference>
<reference evidence="4" key="1">
    <citation type="journal article" date="2023" name="Genome Biol. Evol.">
        <title>Long-read-based Genome Assembly of Drosophila gunungcola Reveals Fewer Chemosensory Genes in Flower-breeding Species.</title>
        <authorList>
            <person name="Negi A."/>
            <person name="Liao B.Y."/>
            <person name="Yeh S.D."/>
        </authorList>
    </citation>
    <scope>NUCLEOTIDE SEQUENCE</scope>
    <source>
        <strain evidence="4">Sukarami</strain>
    </source>
</reference>
<dbReference type="InterPro" id="IPR014810">
    <property type="entry name" value="Fcf2_C"/>
</dbReference>
<comment type="subcellular location">
    <subcellularLocation>
        <location evidence="1">Nucleus</location>
        <location evidence="1">Nucleolus</location>
    </subcellularLocation>
</comment>
<dbReference type="InterPro" id="IPR039883">
    <property type="entry name" value="Fcf2/DNTTIP2"/>
</dbReference>
<evidence type="ECO:0000259" key="3">
    <source>
        <dbReference type="Pfam" id="PF08698"/>
    </source>
</evidence>
<sequence>DKAGNQDFNDEQKPFIAYNSELQLPEKKNGSIGIDQQAAEVGFFGLRLNCKEVHNIVSRHLDALAEKFEKAVENSGKSNFVNRKRVSLLDNSNGTDMVMRRENVESSMKVSRRSLNPDLDQSKALINVGKRQQLILNRAERAKTKGSGWFHLPATEVTEKMRNDLKIIQMRSVLNPRQFYKKNDLKILPKYFQVGTVTQTVSNTFKEQKATKTKSIVDELLEDESFQKFNKKKYSEVIQRKDEYKSYKKKKGN</sequence>
<feature type="non-terminal residue" evidence="4">
    <location>
        <position position="1"/>
    </location>
</feature>
<dbReference type="PANTHER" id="PTHR21686">
    <property type="entry name" value="DEOXYNUCLEOTIDYLTRANSFERASE TERMINAL-INTERACTING PROTEIN 2"/>
    <property type="match status" value="1"/>
</dbReference>
<gene>
    <name evidence="4" type="ORF">M5D96_013307</name>
</gene>